<proteinExistence type="predicted"/>
<reference evidence="1 2" key="1">
    <citation type="submission" date="2016-03" db="EMBL/GenBank/DDBJ databases">
        <authorList>
            <person name="Ploux O."/>
        </authorList>
    </citation>
    <scope>NUCLEOTIDE SEQUENCE [LARGE SCALE GENOMIC DNA]</scope>
    <source>
        <strain evidence="1 2">UAMH 11012</strain>
    </source>
</reference>
<dbReference type="Proteomes" id="UP000184330">
    <property type="component" value="Unassembled WGS sequence"/>
</dbReference>
<accession>A0A1L7XFY2</accession>
<dbReference type="EMBL" id="FJOG01000025">
    <property type="protein sequence ID" value="CZR63866.1"/>
    <property type="molecule type" value="Genomic_DNA"/>
</dbReference>
<dbReference type="OrthoDB" id="3513892at2759"/>
<keyword evidence="2" id="KW-1185">Reference proteome</keyword>
<sequence>MTYGTSSTPCQFLVHVSWRLNPLVEAKTGVGFRHAILLQPSKSAENPLALKHYAFCHSDKMRVYLNPSIDTLYFGPFGNEFAFMEFISYVKADDKKSLKKLAIHEMHLATWRLELYWTDSRTTGGFASNILGGLERLMIGVEVESEGYPNTAKLRPDNWPGWLFGGGPRTIEEDETLTGSNPRLVMSAHSWDAHLFHIGNDINGAAYSDSLPFAAAVDGYPKHKLLKYYYPPDPDRLGLRKQGQPRPLGGIYDDVISWYRTVYRAVARADDRVKKIFEMQKREDSGNLEA</sequence>
<evidence type="ECO:0000313" key="2">
    <source>
        <dbReference type="Proteomes" id="UP000184330"/>
    </source>
</evidence>
<gene>
    <name evidence="1" type="ORF">PAC_13763</name>
</gene>
<protein>
    <submittedName>
        <fullName evidence="1">Uncharacterized protein</fullName>
    </submittedName>
</protein>
<dbReference type="AlphaFoldDB" id="A0A1L7XFY2"/>
<name>A0A1L7XFY2_9HELO</name>
<organism evidence="1 2">
    <name type="scientific">Phialocephala subalpina</name>
    <dbReference type="NCBI Taxonomy" id="576137"/>
    <lineage>
        <taxon>Eukaryota</taxon>
        <taxon>Fungi</taxon>
        <taxon>Dikarya</taxon>
        <taxon>Ascomycota</taxon>
        <taxon>Pezizomycotina</taxon>
        <taxon>Leotiomycetes</taxon>
        <taxon>Helotiales</taxon>
        <taxon>Mollisiaceae</taxon>
        <taxon>Phialocephala</taxon>
        <taxon>Phialocephala fortinii species complex</taxon>
    </lineage>
</organism>
<evidence type="ECO:0000313" key="1">
    <source>
        <dbReference type="EMBL" id="CZR63866.1"/>
    </source>
</evidence>